<organism evidence="3 6">
    <name type="scientific">Sphingomonas koreensis</name>
    <dbReference type="NCBI Taxonomy" id="93064"/>
    <lineage>
        <taxon>Bacteria</taxon>
        <taxon>Pseudomonadati</taxon>
        <taxon>Pseudomonadota</taxon>
        <taxon>Alphaproteobacteria</taxon>
        <taxon>Sphingomonadales</taxon>
        <taxon>Sphingomonadaceae</taxon>
        <taxon>Sphingomonas</taxon>
    </lineage>
</organism>
<feature type="signal peptide" evidence="2">
    <location>
        <begin position="1"/>
        <end position="21"/>
    </location>
</feature>
<evidence type="ECO:0000313" key="3">
    <source>
        <dbReference type="EMBL" id="APR53231.1"/>
    </source>
</evidence>
<dbReference type="Proteomes" id="UP000185161">
    <property type="component" value="Chromosome"/>
</dbReference>
<dbReference type="Pfam" id="PF11776">
    <property type="entry name" value="RcnB"/>
    <property type="match status" value="1"/>
</dbReference>
<reference evidence="6" key="2">
    <citation type="submission" date="2016-12" db="EMBL/GenBank/DDBJ databases">
        <title>Whole genome sequencing of Sphingomonas sp. ABOJV.</title>
        <authorList>
            <person name="Conlan S."/>
            <person name="Thomas P.J."/>
            <person name="Mullikin J."/>
            <person name="Palmore T.N."/>
            <person name="Frank K.M."/>
            <person name="Segre J.A."/>
        </authorList>
    </citation>
    <scope>NUCLEOTIDE SEQUENCE [LARGE SCALE GENOMIC DNA]</scope>
    <source>
        <strain evidence="6">ABOJV</strain>
    </source>
</reference>
<accession>A0A1L6JBC9</accession>
<proteinExistence type="predicted"/>
<dbReference type="EMBL" id="QQYZ01000001">
    <property type="protein sequence ID" value="RSY90486.1"/>
    <property type="molecule type" value="Genomic_DNA"/>
</dbReference>
<dbReference type="Proteomes" id="UP000287746">
    <property type="component" value="Unassembled WGS sequence"/>
</dbReference>
<reference evidence="4 7" key="3">
    <citation type="submission" date="2018-07" db="EMBL/GenBank/DDBJ databases">
        <title>Genomic and Epidemiologic Investigation of an Indolent Hospital Outbreak.</title>
        <authorList>
            <person name="Johnson R.C."/>
            <person name="Deming C."/>
            <person name="Conlan S."/>
            <person name="Zellmer C.J."/>
            <person name="Michelin A.V."/>
            <person name="Lee-Lin S."/>
            <person name="Thomas P.J."/>
            <person name="Park M."/>
            <person name="Weingarten R.A."/>
            <person name="Less J."/>
            <person name="Dekker J.P."/>
            <person name="Frank K.M."/>
            <person name="Musser K.A."/>
            <person name="Mcquiston J.R."/>
            <person name="Henderson D.K."/>
            <person name="Lau A.F."/>
            <person name="Palmore T.N."/>
            <person name="Segre J.A."/>
        </authorList>
    </citation>
    <scope>NUCLEOTIDE SEQUENCE [LARGE SCALE GENOMIC DNA]</scope>
    <source>
        <strain evidence="5">SK-CDC1_0717</strain>
        <strain evidence="4 7">SK-NIH.Env10_0317</strain>
    </source>
</reference>
<dbReference type="STRING" id="93064.BRX40_13065"/>
<dbReference type="GeneID" id="44133493"/>
<evidence type="ECO:0000313" key="7">
    <source>
        <dbReference type="Proteomes" id="UP000286681"/>
    </source>
</evidence>
<dbReference type="AlphaFoldDB" id="A0A1L6JBC9"/>
<feature type="chain" id="PRO_5009867389" evidence="2">
    <location>
        <begin position="22"/>
        <end position="124"/>
    </location>
</feature>
<keyword evidence="6" id="KW-1185">Reference proteome</keyword>
<dbReference type="InterPro" id="IPR024572">
    <property type="entry name" value="RcnB"/>
</dbReference>
<dbReference type="EMBL" id="CP018820">
    <property type="protein sequence ID" value="APR53231.1"/>
    <property type="molecule type" value="Genomic_DNA"/>
</dbReference>
<dbReference type="EMBL" id="QQWO01000005">
    <property type="protein sequence ID" value="RSV04805.1"/>
    <property type="molecule type" value="Genomic_DNA"/>
</dbReference>
<protein>
    <submittedName>
        <fullName evidence="3">Uncharacterized protein</fullName>
    </submittedName>
</protein>
<dbReference type="Gene3D" id="3.10.450.160">
    <property type="entry name" value="inner membrane protein cigr"/>
    <property type="match status" value="1"/>
</dbReference>
<evidence type="ECO:0000256" key="1">
    <source>
        <dbReference type="SAM" id="Phobius"/>
    </source>
</evidence>
<keyword evidence="1" id="KW-1133">Transmembrane helix</keyword>
<evidence type="ECO:0000313" key="4">
    <source>
        <dbReference type="EMBL" id="RSV04805.1"/>
    </source>
</evidence>
<evidence type="ECO:0000313" key="5">
    <source>
        <dbReference type="EMBL" id="RSY90486.1"/>
    </source>
</evidence>
<gene>
    <name evidence="3" type="ORF">BRX40_13065</name>
    <name evidence="4" type="ORF">CA257_07845</name>
    <name evidence="5" type="ORF">DAH66_00405</name>
</gene>
<evidence type="ECO:0000256" key="2">
    <source>
        <dbReference type="SAM" id="SignalP"/>
    </source>
</evidence>
<evidence type="ECO:0000313" key="8">
    <source>
        <dbReference type="Proteomes" id="UP000287746"/>
    </source>
</evidence>
<feature type="transmembrane region" description="Helical" evidence="1">
    <location>
        <begin position="105"/>
        <end position="123"/>
    </location>
</feature>
<dbReference type="RefSeq" id="WP_066575651.1">
    <property type="nucleotide sequence ID" value="NZ_CP018820.1"/>
</dbReference>
<keyword evidence="2" id="KW-0732">Signal</keyword>
<dbReference type="Proteomes" id="UP000286681">
    <property type="component" value="Unassembled WGS sequence"/>
</dbReference>
<reference evidence="3" key="1">
    <citation type="submission" date="2016-12" db="EMBL/GenBank/DDBJ databases">
        <title>Whole genome sequencing of Sphingomonas koreensis.</title>
        <authorList>
            <person name="Conlan S."/>
            <person name="Thomas P.J."/>
            <person name="Mullikin J."/>
            <person name="Palmore T.N."/>
            <person name="Frank K.M."/>
            <person name="Segre J.A."/>
        </authorList>
    </citation>
    <scope>NUCLEOTIDE SEQUENCE</scope>
    <source>
        <strain evidence="3">ABOJV</strain>
    </source>
</reference>
<reference evidence="8" key="4">
    <citation type="submission" date="2018-07" db="EMBL/GenBank/DDBJ databases">
        <title>Genomic and Epidemiologic Investigation of an Indolent Hospital Outbreak.</title>
        <authorList>
            <person name="Johnson R.C."/>
            <person name="Deming C."/>
            <person name="Conlan S."/>
            <person name="Zellmer C.J."/>
            <person name="Michelin A.V."/>
            <person name="Lee-Lin S.-Q."/>
            <person name="Thomas P.J."/>
            <person name="Park M."/>
            <person name="Weingarten R.A."/>
            <person name="Less J."/>
            <person name="Dekker J.P."/>
            <person name="Frank K.M."/>
            <person name="Musser K.A."/>
            <person name="Mcquiston J.R."/>
            <person name="Henderson D.K."/>
            <person name="Lau A.F."/>
            <person name="Palmore T.N."/>
            <person name="Segre J.A."/>
        </authorList>
    </citation>
    <scope>NUCLEOTIDE SEQUENCE [LARGE SCALE GENOMIC DNA]</scope>
    <source>
        <strain evidence="8">SK-CDC1_0717</strain>
    </source>
</reference>
<dbReference type="OrthoDB" id="9808839at2"/>
<dbReference type="KEGG" id="skr:BRX40_13065"/>
<keyword evidence="1" id="KW-0472">Membrane</keyword>
<keyword evidence="1" id="KW-0812">Transmembrane</keyword>
<name>A0A1L6JBC9_9SPHN</name>
<sequence length="124" mass="13993">MKKFVLAAVAASMIASPVLMAAPAAAAPQRHTTTVVKHKPNGKVVVKQVKKQAYRPARVEYRNWKRGQRFDYRYARNYRQIDYRHYRGLKAPPRGYRYVQSGNDAVLVGITSGIIAAVFSGMIR</sequence>
<evidence type="ECO:0000313" key="6">
    <source>
        <dbReference type="Proteomes" id="UP000185161"/>
    </source>
</evidence>